<organism evidence="2 3">
    <name type="scientific">Neocallimastix californiae</name>
    <dbReference type="NCBI Taxonomy" id="1754190"/>
    <lineage>
        <taxon>Eukaryota</taxon>
        <taxon>Fungi</taxon>
        <taxon>Fungi incertae sedis</taxon>
        <taxon>Chytridiomycota</taxon>
        <taxon>Chytridiomycota incertae sedis</taxon>
        <taxon>Neocallimastigomycetes</taxon>
        <taxon>Neocallimastigales</taxon>
        <taxon>Neocallimastigaceae</taxon>
        <taxon>Neocallimastix</taxon>
    </lineage>
</organism>
<feature type="region of interest" description="Disordered" evidence="1">
    <location>
        <begin position="76"/>
        <end position="100"/>
    </location>
</feature>
<dbReference type="EMBL" id="MCOG01000314">
    <property type="protein sequence ID" value="ORY19111.1"/>
    <property type="molecule type" value="Genomic_DNA"/>
</dbReference>
<sequence length="111" mass="12600">MSNKGKNQLSEEEIKERELKKFANNVSFLIKSVNVITNYLIDKGEDELSPKELRTVFETVRPTIKNIVAVNKSKFNSKGGRSAKAKRDPNMPKKPPSPISFFCGKMRPIVF</sequence>
<comment type="caution">
    <text evidence="2">The sequence shown here is derived from an EMBL/GenBank/DDBJ whole genome shotgun (WGS) entry which is preliminary data.</text>
</comment>
<evidence type="ECO:0000313" key="3">
    <source>
        <dbReference type="Proteomes" id="UP000193920"/>
    </source>
</evidence>
<dbReference type="Proteomes" id="UP000193920">
    <property type="component" value="Unassembled WGS sequence"/>
</dbReference>
<reference evidence="2 3" key="1">
    <citation type="submission" date="2016-08" db="EMBL/GenBank/DDBJ databases">
        <title>A Parts List for Fungal Cellulosomes Revealed by Comparative Genomics.</title>
        <authorList>
            <consortium name="DOE Joint Genome Institute"/>
            <person name="Haitjema C.H."/>
            <person name="Gilmore S.P."/>
            <person name="Henske J.K."/>
            <person name="Solomon K.V."/>
            <person name="De Groot R."/>
            <person name="Kuo A."/>
            <person name="Mondo S.J."/>
            <person name="Salamov A.A."/>
            <person name="Labutti K."/>
            <person name="Zhao Z."/>
            <person name="Chiniquy J."/>
            <person name="Barry K."/>
            <person name="Brewer H.M."/>
            <person name="Purvine S.O."/>
            <person name="Wright A.T."/>
            <person name="Boxma B."/>
            <person name="Van Alen T."/>
            <person name="Hackstein J.H."/>
            <person name="Baker S.E."/>
            <person name="Grigoriev I.V."/>
            <person name="O'Malley M.A."/>
        </authorList>
    </citation>
    <scope>NUCLEOTIDE SEQUENCE [LARGE SCALE GENOMIC DNA]</scope>
    <source>
        <strain evidence="2 3">G1</strain>
    </source>
</reference>
<gene>
    <name evidence="2" type="ORF">LY90DRAFT_517336</name>
</gene>
<evidence type="ECO:0000256" key="1">
    <source>
        <dbReference type="SAM" id="MobiDB-lite"/>
    </source>
</evidence>
<evidence type="ECO:0000313" key="2">
    <source>
        <dbReference type="EMBL" id="ORY19111.1"/>
    </source>
</evidence>
<dbReference type="STRING" id="1754190.A0A1Y2A9D0"/>
<protein>
    <submittedName>
        <fullName evidence="2">Uncharacterized protein</fullName>
    </submittedName>
</protein>
<name>A0A1Y2A9D0_9FUNG</name>
<proteinExistence type="predicted"/>
<accession>A0A1Y2A9D0</accession>
<keyword evidence="3" id="KW-1185">Reference proteome</keyword>
<dbReference type="AlphaFoldDB" id="A0A1Y2A9D0"/>